<dbReference type="PANTHER" id="PTHR24179">
    <property type="entry name" value="PROTEIN PHOSPHATASE 1 REGULATORY SUBUNIT 12"/>
    <property type="match status" value="1"/>
</dbReference>
<dbReference type="GO" id="GO:0004857">
    <property type="term" value="F:enzyme inhibitor activity"/>
    <property type="evidence" value="ECO:0007669"/>
    <property type="project" value="TreeGrafter"/>
</dbReference>
<dbReference type="OrthoDB" id="19014at2759"/>
<evidence type="ECO:0000313" key="3">
    <source>
        <dbReference type="EMBL" id="VDL57792.1"/>
    </source>
</evidence>
<reference evidence="3 4" key="1">
    <citation type="submission" date="2018-11" db="EMBL/GenBank/DDBJ databases">
        <authorList>
            <consortium name="Pathogen Informatics"/>
        </authorList>
    </citation>
    <scope>NUCLEOTIDE SEQUENCE [LARGE SCALE GENOMIC DNA]</scope>
</reference>
<dbReference type="GO" id="GO:0019208">
    <property type="term" value="F:phosphatase regulator activity"/>
    <property type="evidence" value="ECO:0007669"/>
    <property type="project" value="TreeGrafter"/>
</dbReference>
<dbReference type="PANTHER" id="PTHR24179:SF21">
    <property type="entry name" value="MYOSIN BINDING SUBUNIT, ISOFORM O"/>
    <property type="match status" value="1"/>
</dbReference>
<dbReference type="InterPro" id="IPR051226">
    <property type="entry name" value="PP1_Regulatory_Subunit"/>
</dbReference>
<accession>A0A3P6ZBZ3</accession>
<dbReference type="GO" id="GO:0005737">
    <property type="term" value="C:cytoplasm"/>
    <property type="evidence" value="ECO:0007669"/>
    <property type="project" value="TreeGrafter"/>
</dbReference>
<keyword evidence="1" id="KW-0217">Developmental protein</keyword>
<evidence type="ECO:0000256" key="2">
    <source>
        <dbReference type="ARBA" id="ARBA00022737"/>
    </source>
</evidence>
<dbReference type="AlphaFoldDB" id="A0A3P6ZBZ3"/>
<protein>
    <submittedName>
        <fullName evidence="3">Uncharacterized protein</fullName>
    </submittedName>
</protein>
<evidence type="ECO:0000256" key="1">
    <source>
        <dbReference type="ARBA" id="ARBA00022473"/>
    </source>
</evidence>
<dbReference type="Proteomes" id="UP000274504">
    <property type="component" value="Unassembled WGS sequence"/>
</dbReference>
<proteinExistence type="predicted"/>
<dbReference type="EMBL" id="UYSG01002857">
    <property type="protein sequence ID" value="VDL57792.1"/>
    <property type="molecule type" value="Genomic_DNA"/>
</dbReference>
<evidence type="ECO:0000313" key="4">
    <source>
        <dbReference type="Proteomes" id="UP000274504"/>
    </source>
</evidence>
<keyword evidence="2" id="KW-0677">Repeat</keyword>
<gene>
    <name evidence="3" type="ORF">HDID_LOCUS5474</name>
</gene>
<sequence length="67" mass="7605">MLEHGANTGIVSFELELPLDVAQGKDMVALLKDWMQRQSVDEKAARSAEEQAMLRDAQEWLRTGEYP</sequence>
<organism evidence="3 4">
    <name type="scientific">Hymenolepis diminuta</name>
    <name type="common">Rat tapeworm</name>
    <dbReference type="NCBI Taxonomy" id="6216"/>
    <lineage>
        <taxon>Eukaryota</taxon>
        <taxon>Metazoa</taxon>
        <taxon>Spiralia</taxon>
        <taxon>Lophotrochozoa</taxon>
        <taxon>Platyhelminthes</taxon>
        <taxon>Cestoda</taxon>
        <taxon>Eucestoda</taxon>
        <taxon>Cyclophyllidea</taxon>
        <taxon>Hymenolepididae</taxon>
        <taxon>Hymenolepis</taxon>
    </lineage>
</organism>
<name>A0A3P6ZBZ3_HYMDI</name>